<protein>
    <submittedName>
        <fullName evidence="1">Uncharacterized protein</fullName>
    </submittedName>
</protein>
<comment type="caution">
    <text evidence="1">The sequence shown here is derived from an EMBL/GenBank/DDBJ whole genome shotgun (WGS) entry which is preliminary data.</text>
</comment>
<dbReference type="Proteomes" id="UP000886998">
    <property type="component" value="Unassembled WGS sequence"/>
</dbReference>
<sequence>METGFIKRRLKVQHLPTKWQNLDLVSAWRKPLARICHPNSEAHWMRRCVVGKFTRCTVVASKSTILDDMLGNTPWFGMITMKLGD</sequence>
<reference evidence="1" key="1">
    <citation type="submission" date="2020-08" db="EMBL/GenBank/DDBJ databases">
        <title>Multicomponent nature underlies the extraordinary mechanical properties of spider dragline silk.</title>
        <authorList>
            <person name="Kono N."/>
            <person name="Nakamura H."/>
            <person name="Mori M."/>
            <person name="Yoshida Y."/>
            <person name="Ohtoshi R."/>
            <person name="Malay A.D."/>
            <person name="Moran D.A.P."/>
            <person name="Tomita M."/>
            <person name="Numata K."/>
            <person name="Arakawa K."/>
        </authorList>
    </citation>
    <scope>NUCLEOTIDE SEQUENCE</scope>
</reference>
<organism evidence="1 2">
    <name type="scientific">Trichonephila inaurata madagascariensis</name>
    <dbReference type="NCBI Taxonomy" id="2747483"/>
    <lineage>
        <taxon>Eukaryota</taxon>
        <taxon>Metazoa</taxon>
        <taxon>Ecdysozoa</taxon>
        <taxon>Arthropoda</taxon>
        <taxon>Chelicerata</taxon>
        <taxon>Arachnida</taxon>
        <taxon>Araneae</taxon>
        <taxon>Araneomorphae</taxon>
        <taxon>Entelegynae</taxon>
        <taxon>Araneoidea</taxon>
        <taxon>Nephilidae</taxon>
        <taxon>Trichonephila</taxon>
        <taxon>Trichonephila inaurata</taxon>
    </lineage>
</organism>
<dbReference type="AlphaFoldDB" id="A0A8X7CT96"/>
<keyword evidence="2" id="KW-1185">Reference proteome</keyword>
<evidence type="ECO:0000313" key="2">
    <source>
        <dbReference type="Proteomes" id="UP000886998"/>
    </source>
</evidence>
<accession>A0A8X7CT96</accession>
<dbReference type="EMBL" id="BMAV01022763">
    <property type="protein sequence ID" value="GFY78005.1"/>
    <property type="molecule type" value="Genomic_DNA"/>
</dbReference>
<proteinExistence type="predicted"/>
<name>A0A8X7CT96_9ARAC</name>
<evidence type="ECO:0000313" key="1">
    <source>
        <dbReference type="EMBL" id="GFY78005.1"/>
    </source>
</evidence>
<gene>
    <name evidence="1" type="ORF">TNIN_3021</name>
</gene>